<sequence>MHLGYSGFSFLGPRMQCDSLEGSKDLRDSIHGFISSLWSMGTPVVCWTTDSRTVIDSSAASENPDKYHFVVLVANFTLAHYAKPPPPVGRYSVDDPACPERGCRQRNVPQCVSIRQHRDRKEGMLVERLNAGNEIQDRLGEDNRSSTLELTTGRASRTVSQTGLSAVRFGQG</sequence>
<accession>A0AAW2HTJ2</accession>
<protein>
    <submittedName>
        <fullName evidence="1">Uncharacterized protein</fullName>
    </submittedName>
</protein>
<organism evidence="1">
    <name type="scientific">Menopon gallinae</name>
    <name type="common">poultry shaft louse</name>
    <dbReference type="NCBI Taxonomy" id="328185"/>
    <lineage>
        <taxon>Eukaryota</taxon>
        <taxon>Metazoa</taxon>
        <taxon>Ecdysozoa</taxon>
        <taxon>Arthropoda</taxon>
        <taxon>Hexapoda</taxon>
        <taxon>Insecta</taxon>
        <taxon>Pterygota</taxon>
        <taxon>Neoptera</taxon>
        <taxon>Paraneoptera</taxon>
        <taxon>Psocodea</taxon>
        <taxon>Troctomorpha</taxon>
        <taxon>Phthiraptera</taxon>
        <taxon>Amblycera</taxon>
        <taxon>Menoponidae</taxon>
        <taxon>Menopon</taxon>
    </lineage>
</organism>
<gene>
    <name evidence="1" type="ORF">PYX00_005550</name>
</gene>
<proteinExistence type="predicted"/>
<comment type="caution">
    <text evidence="1">The sequence shown here is derived from an EMBL/GenBank/DDBJ whole genome shotgun (WGS) entry which is preliminary data.</text>
</comment>
<name>A0AAW2HTJ2_9NEOP</name>
<dbReference type="EMBL" id="JARGDH010000003">
    <property type="protein sequence ID" value="KAL0272673.1"/>
    <property type="molecule type" value="Genomic_DNA"/>
</dbReference>
<reference evidence="1" key="1">
    <citation type="journal article" date="2024" name="Gigascience">
        <title>Chromosome-level genome of the poultry shaft louse Menopon gallinae provides insight into the host-switching and adaptive evolution of parasitic lice.</title>
        <authorList>
            <person name="Xu Y."/>
            <person name="Ma L."/>
            <person name="Liu S."/>
            <person name="Liang Y."/>
            <person name="Liu Q."/>
            <person name="He Z."/>
            <person name="Tian L."/>
            <person name="Duan Y."/>
            <person name="Cai W."/>
            <person name="Li H."/>
            <person name="Song F."/>
        </authorList>
    </citation>
    <scope>NUCLEOTIDE SEQUENCE</scope>
    <source>
        <strain evidence="1">Cailab_2023a</strain>
    </source>
</reference>
<dbReference type="AlphaFoldDB" id="A0AAW2HTJ2"/>
<evidence type="ECO:0000313" key="1">
    <source>
        <dbReference type="EMBL" id="KAL0272673.1"/>
    </source>
</evidence>